<keyword evidence="2 14" id="KW-0540">Nuclease</keyword>
<feature type="domain" description="UvrD-like helicase C-terminal" evidence="15">
    <location>
        <begin position="277"/>
        <end position="583"/>
    </location>
</feature>
<dbReference type="PROSITE" id="PS51217">
    <property type="entry name" value="UVRD_HELICASE_CTER"/>
    <property type="match status" value="1"/>
</dbReference>
<evidence type="ECO:0000259" key="15">
    <source>
        <dbReference type="PROSITE" id="PS51217"/>
    </source>
</evidence>
<dbReference type="GO" id="GO:0051539">
    <property type="term" value="F:4 iron, 4 sulfur cluster binding"/>
    <property type="evidence" value="ECO:0007669"/>
    <property type="project" value="UniProtKB-KW"/>
</dbReference>
<dbReference type="GO" id="GO:0000724">
    <property type="term" value="P:double-strand break repair via homologous recombination"/>
    <property type="evidence" value="ECO:0007669"/>
    <property type="project" value="UniProtKB-UniRule"/>
</dbReference>
<feature type="binding site" evidence="14">
    <location>
        <position position="1122"/>
    </location>
    <ligand>
        <name>[4Fe-4S] cluster</name>
        <dbReference type="ChEBI" id="CHEBI:49883"/>
    </ligand>
</feature>
<comment type="similarity">
    <text evidence="14">Belongs to the helicase family. AddB/RexB type 1 subfamily.</text>
</comment>
<evidence type="ECO:0000256" key="3">
    <source>
        <dbReference type="ARBA" id="ARBA00022723"/>
    </source>
</evidence>
<keyword evidence="1 14" id="KW-0004">4Fe-4S</keyword>
<evidence type="ECO:0000256" key="8">
    <source>
        <dbReference type="ARBA" id="ARBA00022839"/>
    </source>
</evidence>
<dbReference type="InterPro" id="IPR027417">
    <property type="entry name" value="P-loop_NTPase"/>
</dbReference>
<dbReference type="Pfam" id="PF12705">
    <property type="entry name" value="PDDEXK_1"/>
    <property type="match status" value="1"/>
</dbReference>
<evidence type="ECO:0000256" key="2">
    <source>
        <dbReference type="ARBA" id="ARBA00022722"/>
    </source>
</evidence>
<feature type="binding site" evidence="14">
    <location>
        <position position="799"/>
    </location>
    <ligand>
        <name>[4Fe-4S] cluster</name>
        <dbReference type="ChEBI" id="CHEBI:49883"/>
    </ligand>
</feature>
<accession>G9QK87</accession>
<dbReference type="EMBL" id="ACWF01000069">
    <property type="protein sequence ID" value="EHL78449.1"/>
    <property type="molecule type" value="Genomic_DNA"/>
</dbReference>
<dbReference type="HOGENOM" id="CLU_007838_0_0_9"/>
<comment type="subunit">
    <text evidence="14">Heterodimer of AddA and AddB.</text>
</comment>
<evidence type="ECO:0000256" key="7">
    <source>
        <dbReference type="ARBA" id="ARBA00022806"/>
    </source>
</evidence>
<keyword evidence="3 14" id="KW-0479">Metal-binding</keyword>
<dbReference type="Gene3D" id="6.10.140.1030">
    <property type="match status" value="1"/>
</dbReference>
<proteinExistence type="inferred from homology"/>
<evidence type="ECO:0000313" key="17">
    <source>
        <dbReference type="Proteomes" id="UP000011747"/>
    </source>
</evidence>
<evidence type="ECO:0000256" key="13">
    <source>
        <dbReference type="ARBA" id="ARBA00023204"/>
    </source>
</evidence>
<evidence type="ECO:0000256" key="11">
    <source>
        <dbReference type="ARBA" id="ARBA00023014"/>
    </source>
</evidence>
<dbReference type="HAMAP" id="MF_01452">
    <property type="entry name" value="AddB_type1"/>
    <property type="match status" value="1"/>
</dbReference>
<feature type="binding site" evidence="14">
    <location>
        <position position="1119"/>
    </location>
    <ligand>
        <name>[4Fe-4S] cluster</name>
        <dbReference type="ChEBI" id="CHEBI:49883"/>
    </ligand>
</feature>
<keyword evidence="13 14" id="KW-0234">DNA repair</keyword>
<dbReference type="GO" id="GO:0004386">
    <property type="term" value="F:helicase activity"/>
    <property type="evidence" value="ECO:0007669"/>
    <property type="project" value="UniProtKB-KW"/>
</dbReference>
<dbReference type="InterPro" id="IPR014017">
    <property type="entry name" value="DNA_helicase_UvrD-like_C"/>
</dbReference>
<reference evidence="16 17" key="1">
    <citation type="submission" date="2011-09" db="EMBL/GenBank/DDBJ databases">
        <title>The Genome Sequence of Bacillus smithii 7_3_47FAA.</title>
        <authorList>
            <consortium name="The Broad Institute Genome Sequencing Platform"/>
            <person name="Earl A."/>
            <person name="Ward D."/>
            <person name="Feldgarden M."/>
            <person name="Gevers D."/>
            <person name="Daigneault M."/>
            <person name="Strauss J."/>
            <person name="Allen-Vercoe E."/>
            <person name="Young S.K."/>
            <person name="Zeng Q."/>
            <person name="Gargeya S."/>
            <person name="Fitzgerald M."/>
            <person name="Haas B."/>
            <person name="Abouelleil A."/>
            <person name="Alvarado L."/>
            <person name="Arachchi H.M."/>
            <person name="Berlin A."/>
            <person name="Brown A."/>
            <person name="Chapman S.B."/>
            <person name="Chen Z."/>
            <person name="Dunbar C."/>
            <person name="Freedman E."/>
            <person name="Gearin G."/>
            <person name="Goldberg J."/>
            <person name="Griggs A."/>
            <person name="Gujja S."/>
            <person name="Heiman D."/>
            <person name="Howarth C."/>
            <person name="Larson L."/>
            <person name="Lui A."/>
            <person name="MacDonald P.J.P."/>
            <person name="Montmayeur A."/>
            <person name="Murphy C."/>
            <person name="Neiman D."/>
            <person name="Pearson M."/>
            <person name="Priest M."/>
            <person name="Roberts A."/>
            <person name="Saif S."/>
            <person name="Shea T."/>
            <person name="Shenoy N."/>
            <person name="Sisk P."/>
            <person name="Stolte C."/>
            <person name="Sykes S."/>
            <person name="Wortman J."/>
            <person name="Nusbaum C."/>
            <person name="Birren B."/>
        </authorList>
    </citation>
    <scope>NUCLEOTIDE SEQUENCE [LARGE SCALE GENOMIC DNA]</scope>
    <source>
        <strain evidence="16 17">7_3_47FAA</strain>
    </source>
</reference>
<comment type="caution">
    <text evidence="16">The sequence shown here is derived from an EMBL/GenBank/DDBJ whole genome shotgun (WGS) entry which is preliminary data.</text>
</comment>
<evidence type="ECO:0000256" key="14">
    <source>
        <dbReference type="HAMAP-Rule" id="MF_01452"/>
    </source>
</evidence>
<dbReference type="EC" id="3.1.-.-" evidence="14"/>
<dbReference type="GO" id="GO:0046872">
    <property type="term" value="F:metal ion binding"/>
    <property type="evidence" value="ECO:0007669"/>
    <property type="project" value="UniProtKB-KW"/>
</dbReference>
<dbReference type="InterPro" id="IPR014140">
    <property type="entry name" value="DNA_helicase_suAddB"/>
</dbReference>
<evidence type="ECO:0000256" key="4">
    <source>
        <dbReference type="ARBA" id="ARBA00022741"/>
    </source>
</evidence>
<evidence type="ECO:0000256" key="10">
    <source>
        <dbReference type="ARBA" id="ARBA00023004"/>
    </source>
</evidence>
<sequence length="1160" mass="134519">MSVRFILGRSGTGKTKFILDEITHQLIENPSGKPIVYIVPDQMTFLSEYTLVNTPGLNGMMRAQVYSFSRLAWKVLQETGGFARIHLSSAGLNMLIRKIIEERKENLRLFAKIADKSGFIQHVEKALIELKRYCVGTDELAARRTEFEENGEAQLLIDKLHDLHLIYEEFENHLVDRYIASEDYFQLLAESIQKSEYLQGAQIYIDGFHSFTPQEYLVIYELMKAASQVSIALTLDRPYSEELPRETDLFRMTGETYASLWEMARDSGISTENIMMTEFVRSKEQSLIHLERFFDKRPAKPFIGEGAPVVFEAANRRAEIEGVAREIRRLVREHHHRYKEIAVLVRNGQDYQELIETIFYDYEIPFFIDQKRTMLNHPFIELIRSSLEILTSFWRYEPVFRAVKTELLYPFKMKAEQIREKIDRFENYCLAHGVKGELWTTKKRWVYRRYRGLELTDAPQTDEERAMEEEINELRDMIRTPVLRLDRRFRQAKNGRDFCEALYKYFEELDIPAKLERLSMEAEENGDLLAARDHEQAWNAIIGLLDEFVEMLGDQPFTLKKFATILEAGIESMRFTNVPPSADQVIIADLELSRLSDIKTAFIVGVSDGVLPAKMAEEGILTDEERERIASLGMKLAPTSKTRLLNEEFIAYKAFTTPSEQLYLSYPIANEEGKALLPSLYIKRMKEIYPNIKEQLLLNDPSELEEQDQLSYISHPGTAISYLTSQIQLKLRNYPMYSIWWDVYNFYMSHQDWKWKARRILSSLFYRNEAKNLTEETSKELYGDHILASVSRMELFHGCPFSHFARFGLGLREREVFRLEAPDIGELFHGALKWMADEVKKRGLGWKTLTKDQCAQLARESIQYLAPKLQNQILLSSNRYHYIKKKLESIISKASYILSEHSRASGFEPIGLELGFGPKAELPPFTFTLKNGIKMELAGRIDRVDKAEENSSVFLRVIDYKSSSKDLDLTEVYYGLALQMLTYLDIVLANSEQLIGTPALPAGVLYFHVHNPMLKTNKMLTMDEVEEEIFKQYKMKGLVLSDPNVVRLMDQTLETGDSAIISAGLKKDGTLNARSKAASDNDFESLRKYVRKFYEKTGNDIVSGKIDIAPYKYKKKTPCEFCSFRSLCQFDPSFEENRYRIIIPLKDEDVLKLIRERGEQ</sequence>
<keyword evidence="17" id="KW-1185">Reference proteome</keyword>
<feature type="binding site" evidence="14">
    <location>
        <position position="1128"/>
    </location>
    <ligand>
        <name>[4Fe-4S] cluster</name>
        <dbReference type="ChEBI" id="CHEBI:49883"/>
    </ligand>
</feature>
<keyword evidence="6 14" id="KW-0378">Hydrolase</keyword>
<comment type="function">
    <text evidence="14">The heterodimer acts as both an ATP-dependent DNA helicase and an ATP-dependent, dual-direction single-stranded exonuclease. Recognizes the chi site generating a DNA molecule suitable for the initiation of homologous recombination. The AddB subunit has 5' -&gt; 3' nuclease activity but not helicase activity.</text>
</comment>
<dbReference type="PANTHER" id="PTHR30591:SF1">
    <property type="entry name" value="RECBCD ENZYME SUBUNIT RECC"/>
    <property type="match status" value="1"/>
</dbReference>
<dbReference type="Proteomes" id="UP000011747">
    <property type="component" value="Unassembled WGS sequence"/>
</dbReference>
<comment type="cofactor">
    <cofactor evidence="14">
        <name>Mg(2+)</name>
        <dbReference type="ChEBI" id="CHEBI:18420"/>
    </cofactor>
</comment>
<evidence type="ECO:0000256" key="6">
    <source>
        <dbReference type="ARBA" id="ARBA00022801"/>
    </source>
</evidence>
<evidence type="ECO:0000256" key="12">
    <source>
        <dbReference type="ARBA" id="ARBA00023125"/>
    </source>
</evidence>
<comment type="cofactor">
    <cofactor evidence="14">
        <name>[4Fe-4S] cluster</name>
        <dbReference type="ChEBI" id="CHEBI:49883"/>
    </cofactor>
    <text evidence="14">Binds 1 [4Fe-4S] cluster.</text>
</comment>
<evidence type="ECO:0000256" key="1">
    <source>
        <dbReference type="ARBA" id="ARBA00022485"/>
    </source>
</evidence>
<dbReference type="InterPro" id="IPR049035">
    <property type="entry name" value="ADDB_N"/>
</dbReference>
<dbReference type="SUPFAM" id="SSF52540">
    <property type="entry name" value="P-loop containing nucleoside triphosphate hydrolases"/>
    <property type="match status" value="1"/>
</dbReference>
<dbReference type="Gene3D" id="3.40.50.300">
    <property type="entry name" value="P-loop containing nucleotide triphosphate hydrolases"/>
    <property type="match status" value="3"/>
</dbReference>
<protein>
    <recommendedName>
        <fullName evidence="14">ATP-dependent helicase/deoxyribonuclease subunit B</fullName>
        <ecNumber evidence="14">3.1.-.-</ecNumber>
    </recommendedName>
    <alternativeName>
        <fullName evidence="14">ATP-dependent helicase/nuclease subunit AddB</fullName>
    </alternativeName>
</protein>
<dbReference type="RefSeq" id="WP_003353728.1">
    <property type="nucleotide sequence ID" value="NZ_JH414748.1"/>
</dbReference>
<dbReference type="PANTHER" id="PTHR30591">
    <property type="entry name" value="RECBCD ENZYME SUBUNIT RECC"/>
    <property type="match status" value="1"/>
</dbReference>
<dbReference type="InterPro" id="IPR038726">
    <property type="entry name" value="PDDEXK_AddAB-type"/>
</dbReference>
<dbReference type="AlphaFoldDB" id="G9QK87"/>
<keyword evidence="4 14" id="KW-0547">Nucleotide-binding</keyword>
<evidence type="ECO:0000313" key="16">
    <source>
        <dbReference type="EMBL" id="EHL78449.1"/>
    </source>
</evidence>
<keyword evidence="11 14" id="KW-0411">Iron-sulfur</keyword>
<keyword evidence="10 14" id="KW-0408">Iron</keyword>
<dbReference type="Pfam" id="PF13361">
    <property type="entry name" value="UvrD_C"/>
    <property type="match status" value="1"/>
</dbReference>
<keyword evidence="9 14" id="KW-0067">ATP-binding</keyword>
<dbReference type="Pfam" id="PF21445">
    <property type="entry name" value="ADDB_N"/>
    <property type="match status" value="1"/>
</dbReference>
<dbReference type="FunFam" id="3.90.320.10:FF:000006">
    <property type="entry name" value="ATP-dependent helicase/deoxyribonuclease subunit B"/>
    <property type="match status" value="1"/>
</dbReference>
<keyword evidence="7 14" id="KW-0347">Helicase</keyword>
<dbReference type="InterPro" id="IPR011604">
    <property type="entry name" value="PDDEXK-like_dom_sf"/>
</dbReference>
<evidence type="ECO:0000256" key="5">
    <source>
        <dbReference type="ARBA" id="ARBA00022763"/>
    </source>
</evidence>
<dbReference type="GO" id="GO:0005524">
    <property type="term" value="F:ATP binding"/>
    <property type="evidence" value="ECO:0007669"/>
    <property type="project" value="UniProtKB-UniRule"/>
</dbReference>
<organism evidence="16 17">
    <name type="scientific">Bacillus smithii 7_3_47FAA</name>
    <dbReference type="NCBI Taxonomy" id="665952"/>
    <lineage>
        <taxon>Bacteria</taxon>
        <taxon>Bacillati</taxon>
        <taxon>Bacillota</taxon>
        <taxon>Bacilli</taxon>
        <taxon>Bacillales</taxon>
        <taxon>Bacillaceae</taxon>
        <taxon>Bacillus</taxon>
    </lineage>
</organism>
<dbReference type="GO" id="GO:0003690">
    <property type="term" value="F:double-stranded DNA binding"/>
    <property type="evidence" value="ECO:0007669"/>
    <property type="project" value="UniProtKB-UniRule"/>
</dbReference>
<comment type="miscellaneous">
    <text evidence="14">Despite having conserved helicase domains, this subunit does not have helicase activity.</text>
</comment>
<keyword evidence="12 14" id="KW-0238">DNA-binding</keyword>
<gene>
    <name evidence="14" type="primary">addB</name>
    <name evidence="16" type="ORF">HMPREF1015_01626</name>
</gene>
<dbReference type="PATRIC" id="fig|665952.3.peg.1417"/>
<dbReference type="NCBIfam" id="TIGR02773">
    <property type="entry name" value="addB_Gpos"/>
    <property type="match status" value="1"/>
</dbReference>
<keyword evidence="8 14" id="KW-0269">Exonuclease</keyword>
<dbReference type="Gene3D" id="3.90.320.10">
    <property type="match status" value="1"/>
</dbReference>
<dbReference type="GO" id="GO:0008409">
    <property type="term" value="F:5'-3' exonuclease activity"/>
    <property type="evidence" value="ECO:0007669"/>
    <property type="project" value="UniProtKB-UniRule"/>
</dbReference>
<name>G9QK87_9BACI</name>
<keyword evidence="5 14" id="KW-0227">DNA damage</keyword>
<evidence type="ECO:0000256" key="9">
    <source>
        <dbReference type="ARBA" id="ARBA00022840"/>
    </source>
</evidence>